<proteinExistence type="predicted"/>
<sequence length="104" mass="11347">MQPNASSVAHRGLDVPSLVVPSAGRGPLRFRVSDGDFRVISPATRPVDDEMMVSALLEKSSPSSAKSLLVRYARQMTSRVSNKYLSSWSPQCHDSVKTISICLK</sequence>
<evidence type="ECO:0000313" key="1">
    <source>
        <dbReference type="EMBL" id="KAG0572511.1"/>
    </source>
</evidence>
<organism evidence="1 2">
    <name type="scientific">Ceratodon purpureus</name>
    <name type="common">Fire moss</name>
    <name type="synonym">Dicranum purpureum</name>
    <dbReference type="NCBI Taxonomy" id="3225"/>
    <lineage>
        <taxon>Eukaryota</taxon>
        <taxon>Viridiplantae</taxon>
        <taxon>Streptophyta</taxon>
        <taxon>Embryophyta</taxon>
        <taxon>Bryophyta</taxon>
        <taxon>Bryophytina</taxon>
        <taxon>Bryopsida</taxon>
        <taxon>Dicranidae</taxon>
        <taxon>Pseudoditrichales</taxon>
        <taxon>Ditrichaceae</taxon>
        <taxon>Ceratodon</taxon>
    </lineage>
</organism>
<dbReference type="Proteomes" id="UP000822688">
    <property type="component" value="Chromosome V"/>
</dbReference>
<keyword evidence="2" id="KW-1185">Reference proteome</keyword>
<reference evidence="1" key="1">
    <citation type="submission" date="2020-06" db="EMBL/GenBank/DDBJ databases">
        <title>WGS assembly of Ceratodon purpureus strain R40.</title>
        <authorList>
            <person name="Carey S.B."/>
            <person name="Jenkins J."/>
            <person name="Shu S."/>
            <person name="Lovell J.T."/>
            <person name="Sreedasyam A."/>
            <person name="Maumus F."/>
            <person name="Tiley G.P."/>
            <person name="Fernandez-Pozo N."/>
            <person name="Barry K."/>
            <person name="Chen C."/>
            <person name="Wang M."/>
            <person name="Lipzen A."/>
            <person name="Daum C."/>
            <person name="Saski C.A."/>
            <person name="Payton A.C."/>
            <person name="Mcbreen J.C."/>
            <person name="Conrad R.E."/>
            <person name="Kollar L.M."/>
            <person name="Olsson S."/>
            <person name="Huttunen S."/>
            <person name="Landis J.B."/>
            <person name="Wickett N.J."/>
            <person name="Johnson M.G."/>
            <person name="Rensing S.A."/>
            <person name="Grimwood J."/>
            <person name="Schmutz J."/>
            <person name="Mcdaniel S.F."/>
        </authorList>
    </citation>
    <scope>NUCLEOTIDE SEQUENCE</scope>
    <source>
        <strain evidence="1">R40</strain>
    </source>
</reference>
<dbReference type="AlphaFoldDB" id="A0A8T0HNZ4"/>
<accession>A0A8T0HNZ4</accession>
<dbReference type="EMBL" id="CM026426">
    <property type="protein sequence ID" value="KAG0572511.1"/>
    <property type="molecule type" value="Genomic_DNA"/>
</dbReference>
<evidence type="ECO:0000313" key="2">
    <source>
        <dbReference type="Proteomes" id="UP000822688"/>
    </source>
</evidence>
<gene>
    <name evidence="1" type="ORF">KC19_VG101000</name>
</gene>
<name>A0A8T0HNZ4_CERPU</name>
<protein>
    <submittedName>
        <fullName evidence="1">Uncharacterized protein</fullName>
    </submittedName>
</protein>
<comment type="caution">
    <text evidence="1">The sequence shown here is derived from an EMBL/GenBank/DDBJ whole genome shotgun (WGS) entry which is preliminary data.</text>
</comment>